<dbReference type="InterPro" id="IPR036909">
    <property type="entry name" value="Cyt_c-like_dom_sf"/>
</dbReference>
<evidence type="ECO:0000259" key="2">
    <source>
        <dbReference type="Pfam" id="PF07583"/>
    </source>
</evidence>
<dbReference type="PANTHER" id="PTHR35889:SF3">
    <property type="entry name" value="F-BOX DOMAIN-CONTAINING PROTEIN"/>
    <property type="match status" value="1"/>
</dbReference>
<feature type="domain" description="Cytochrome C Planctomycete-type" evidence="4">
    <location>
        <begin position="54"/>
        <end position="113"/>
    </location>
</feature>
<dbReference type="RefSeq" id="WP_277861367.1">
    <property type="nucleotide sequence ID" value="NZ_JARRAG010000002.1"/>
</dbReference>
<evidence type="ECO:0000313" key="5">
    <source>
        <dbReference type="EMBL" id="MDG3005018.1"/>
    </source>
</evidence>
<dbReference type="PANTHER" id="PTHR35889">
    <property type="entry name" value="CYCLOINULO-OLIGOSACCHARIDE FRUCTANOTRANSFERASE-RELATED"/>
    <property type="match status" value="1"/>
</dbReference>
<dbReference type="EMBL" id="JARRAG010000002">
    <property type="protein sequence ID" value="MDG3005018.1"/>
    <property type="molecule type" value="Genomic_DNA"/>
</dbReference>
<feature type="domain" description="DUF1553" evidence="3">
    <location>
        <begin position="671"/>
        <end position="908"/>
    </location>
</feature>
<evidence type="ECO:0000259" key="3">
    <source>
        <dbReference type="Pfam" id="PF07587"/>
    </source>
</evidence>
<evidence type="ECO:0000313" key="6">
    <source>
        <dbReference type="Proteomes" id="UP001216907"/>
    </source>
</evidence>
<keyword evidence="1" id="KW-0732">Signal</keyword>
<gene>
    <name evidence="5" type="ORF">PZE19_14615</name>
</gene>
<proteinExistence type="predicted"/>
<dbReference type="SUPFAM" id="SSF46626">
    <property type="entry name" value="Cytochrome c"/>
    <property type="match status" value="1"/>
</dbReference>
<dbReference type="Proteomes" id="UP001216907">
    <property type="component" value="Unassembled WGS sequence"/>
</dbReference>
<comment type="caution">
    <text evidence="5">The sequence shown here is derived from an EMBL/GenBank/DDBJ whole genome shotgun (WGS) entry which is preliminary data.</text>
</comment>
<accession>A0ABT6FBN6</accession>
<name>A0ABT6FBN6_9BACT</name>
<protein>
    <submittedName>
        <fullName evidence="5">PSD1 and planctomycete cytochrome C domain-containing protein</fullName>
    </submittedName>
</protein>
<dbReference type="Pfam" id="PF07587">
    <property type="entry name" value="PSD1"/>
    <property type="match status" value="1"/>
</dbReference>
<dbReference type="InterPro" id="IPR011429">
    <property type="entry name" value="Cyt_c_Planctomycete-type"/>
</dbReference>
<dbReference type="InterPro" id="IPR011444">
    <property type="entry name" value="DUF1549"/>
</dbReference>
<feature type="domain" description="DUF1549" evidence="2">
    <location>
        <begin position="179"/>
        <end position="383"/>
    </location>
</feature>
<dbReference type="Pfam" id="PF07583">
    <property type="entry name" value="PSCyt2"/>
    <property type="match status" value="1"/>
</dbReference>
<keyword evidence="6" id="KW-1185">Reference proteome</keyword>
<organism evidence="5 6">
    <name type="scientific">Paludisphaera mucosa</name>
    <dbReference type="NCBI Taxonomy" id="3030827"/>
    <lineage>
        <taxon>Bacteria</taxon>
        <taxon>Pseudomonadati</taxon>
        <taxon>Planctomycetota</taxon>
        <taxon>Planctomycetia</taxon>
        <taxon>Isosphaerales</taxon>
        <taxon>Isosphaeraceae</taxon>
        <taxon>Paludisphaera</taxon>
    </lineage>
</organism>
<evidence type="ECO:0000256" key="1">
    <source>
        <dbReference type="SAM" id="SignalP"/>
    </source>
</evidence>
<reference evidence="5 6" key="1">
    <citation type="submission" date="2023-03" db="EMBL/GenBank/DDBJ databases">
        <title>Paludisphaera mucosa sp. nov. a novel planctomycete from northern fen.</title>
        <authorList>
            <person name="Ivanova A."/>
        </authorList>
    </citation>
    <scope>NUCLEOTIDE SEQUENCE [LARGE SCALE GENOMIC DNA]</scope>
    <source>
        <strain evidence="5 6">Pla2</strain>
    </source>
</reference>
<feature type="chain" id="PRO_5047020151" evidence="1">
    <location>
        <begin position="29"/>
        <end position="941"/>
    </location>
</feature>
<dbReference type="InterPro" id="IPR022655">
    <property type="entry name" value="DUF1553"/>
</dbReference>
<evidence type="ECO:0000259" key="4">
    <source>
        <dbReference type="Pfam" id="PF07635"/>
    </source>
</evidence>
<sequence>MATLHLGRISRIVAGALAVVFAAASPSASCTEEPGADRDAFFEARVRPILVERCFGCHSAQAESLKGSLAVDSLEGLLKGGDLGPAVEPGKPEASLLIQAVGYEDDAVKMPPKQKLPDAEITVLRQWVAGGATFPKAVAAPAAKARGIDFVAARKHWSYQPVARREPPKVADASWPNSPIDPFILAKLEDAGLAPSPPADRRTLLRRVSYDLIGLPPTAEEIAAFEADRSDDAYAKVVDRLLASPRYGERWGRHWLDVARYADSKDGVLMYGDDRIRPYAYTYRDYVVRSFNEDAPFDRMIREQLAADAVAPKDEPWRLAAMGFLTLGRAFDNNVHDQIDDKIDVVSRGLLGLTVACARCHDHKYDPIPTADYYSLYGVFAGAESPLELPLIDDPAKTPDRKAFEDDAAAKRAEIRKFLDDQYALLLEEARKRGGDYLYRAGTTPPDPLETAVFFMSLAPDDLRPPITSRWRRFLKQRAVPSDPVFGPWSDLMTRDDPALAAEAPAVLAKWADRPAGIEPDTLNPLVYSALSAAPIRSKADVAKAYADLLRRVYDEAKAAPPDPADKARRQVLDVLYGPDGPSYFARALTQSYMSRSEKDGFYGKVVALDRTTVKAADATPRAMVLVDSDEPYAPRVFVRGNASQPGEAVPRRFLRILAGDAPRPFARGGGRLDLAEAIADPKNPLTGRVIVNRVWMHHFGEPLVSTPSDFGERSTPPSHPELLDDLTARFLEGGWSLKNLHRLIVLSSTYRQASVDRPDCRKVDPENRLHWRASRRRLDFEAMRDTLLFVSGRLDPTMHGKPVDVANDPGNARRTVYGLVDRQSLPAVFRAFDFASPDASAERRPLTTVPQQALFGMNAPLVVEQARALAARPEVAGPSPAEAVRALYRMILARAPADDEAEMAGRFLKSLADEPGGPKLDPRAQLAQVLLITNELMFVD</sequence>
<feature type="signal peptide" evidence="1">
    <location>
        <begin position="1"/>
        <end position="28"/>
    </location>
</feature>
<dbReference type="Pfam" id="PF07635">
    <property type="entry name" value="PSCyt1"/>
    <property type="match status" value="1"/>
</dbReference>